<organism evidence="4 5">
    <name type="scientific">Trichodelitschia bisporula</name>
    <dbReference type="NCBI Taxonomy" id="703511"/>
    <lineage>
        <taxon>Eukaryota</taxon>
        <taxon>Fungi</taxon>
        <taxon>Dikarya</taxon>
        <taxon>Ascomycota</taxon>
        <taxon>Pezizomycotina</taxon>
        <taxon>Dothideomycetes</taxon>
        <taxon>Dothideomycetes incertae sedis</taxon>
        <taxon>Phaeotrichales</taxon>
        <taxon>Phaeotrichaceae</taxon>
        <taxon>Trichodelitschia</taxon>
    </lineage>
</organism>
<evidence type="ECO:0000313" key="5">
    <source>
        <dbReference type="Proteomes" id="UP000799640"/>
    </source>
</evidence>
<dbReference type="GO" id="GO:0000287">
    <property type="term" value="F:magnesium ion binding"/>
    <property type="evidence" value="ECO:0007669"/>
    <property type="project" value="TreeGrafter"/>
</dbReference>
<dbReference type="EMBL" id="ML996693">
    <property type="protein sequence ID" value="KAF2401545.1"/>
    <property type="molecule type" value="Genomic_DNA"/>
</dbReference>
<gene>
    <name evidence="4" type="ORF">EJ06DRAFT_492863</name>
</gene>
<keyword evidence="3" id="KW-0812">Transmembrane</keyword>
<dbReference type="Proteomes" id="UP000799640">
    <property type="component" value="Unassembled WGS sequence"/>
</dbReference>
<feature type="transmembrane region" description="Helical" evidence="3">
    <location>
        <begin position="526"/>
        <end position="546"/>
    </location>
</feature>
<dbReference type="PANTHER" id="PTHR46494:SF1">
    <property type="entry name" value="CORA FAMILY METAL ION TRANSPORTER (EUROFUNG)"/>
    <property type="match status" value="1"/>
</dbReference>
<feature type="compositionally biased region" description="Basic and acidic residues" evidence="2">
    <location>
        <begin position="138"/>
        <end position="149"/>
    </location>
</feature>
<dbReference type="GO" id="GO:0005886">
    <property type="term" value="C:plasma membrane"/>
    <property type="evidence" value="ECO:0007669"/>
    <property type="project" value="UniProtKB-SubCell"/>
</dbReference>
<protein>
    <recommendedName>
        <fullName evidence="6">ADP-ribosylation factor</fullName>
    </recommendedName>
</protein>
<feature type="transmembrane region" description="Helical" evidence="3">
    <location>
        <begin position="491"/>
        <end position="514"/>
    </location>
</feature>
<keyword evidence="5" id="KW-1185">Reference proteome</keyword>
<dbReference type="PANTHER" id="PTHR46494">
    <property type="entry name" value="CORA FAMILY METAL ION TRANSPORTER (EUROFUNG)"/>
    <property type="match status" value="1"/>
</dbReference>
<dbReference type="GO" id="GO:0050897">
    <property type="term" value="F:cobalt ion binding"/>
    <property type="evidence" value="ECO:0007669"/>
    <property type="project" value="TreeGrafter"/>
</dbReference>
<evidence type="ECO:0000256" key="2">
    <source>
        <dbReference type="SAM" id="MobiDB-lite"/>
    </source>
</evidence>
<evidence type="ECO:0000256" key="3">
    <source>
        <dbReference type="SAM" id="Phobius"/>
    </source>
</evidence>
<comment type="subcellular location">
    <subcellularLocation>
        <location evidence="1">Cell membrane</location>
        <topology evidence="1">Multi-pass membrane protein</topology>
    </subcellularLocation>
</comment>
<evidence type="ECO:0000313" key="4">
    <source>
        <dbReference type="EMBL" id="KAF2401545.1"/>
    </source>
</evidence>
<dbReference type="GO" id="GO:0015095">
    <property type="term" value="F:magnesium ion transmembrane transporter activity"/>
    <property type="evidence" value="ECO:0007669"/>
    <property type="project" value="TreeGrafter"/>
</dbReference>
<proteinExistence type="predicted"/>
<evidence type="ECO:0008006" key="6">
    <source>
        <dbReference type="Google" id="ProtNLM"/>
    </source>
</evidence>
<keyword evidence="3" id="KW-0472">Membrane</keyword>
<dbReference type="AlphaFoldDB" id="A0A6G1I0N9"/>
<feature type="compositionally biased region" description="Low complexity" evidence="2">
    <location>
        <begin position="150"/>
        <end position="160"/>
    </location>
</feature>
<sequence length="586" mass="66492">MDPQLPDYYRLLRSADLNEAIRNFDVPANMDAFMRAAANPKSRNFLIDFSDDEAWGGFDLQADSFAKLLKSPRPPSLNTRWINIWIPHEQRDVLTEFAKHWDFSPRLLGFMCSSPLKYSRSAYTSKSNISSTSSSRRRAPDRSDHESHKPSPTSSSLDPSLDLEERIGLDELKLADPNYNDTLNQYVLANEIWHYSTVDSGRRYLCLGFNTLHCTGPLPGTPSDPVHQNLPSGKRVWSWLALCEDKTVITIQEDPFPYRNGTLSLREQQHLSIIRRNLSTVFAQCSKARVSESNSQQLPIRARVGSSEEETAHRPTDVPGLLFYYLFDDWYTTYSLIARREHQYAALLNNLRVEMLTRADLGHVDRLHHIGRQLGVLKRLYEGYNLLIEQVLEKQEQSLASLKNSHLLAAGSGVASMSSSHPGLVDAGRDLLGVALSSAARMRFERLKHRIKLYAVAEIEECLEQKDSMVMMNFNLIAIKESYSVERLSRITILLAKVTILFMPISVVCAYFSCQFTDQSFQVKAFWEWFAGVFAASIVALSIFSMTTGTNESSLLYKPLSRKAWELGVRLMRRRGRGGQSGEDEG</sequence>
<feature type="region of interest" description="Disordered" evidence="2">
    <location>
        <begin position="126"/>
        <end position="160"/>
    </location>
</feature>
<reference evidence="4" key="1">
    <citation type="journal article" date="2020" name="Stud. Mycol.">
        <title>101 Dothideomycetes genomes: a test case for predicting lifestyles and emergence of pathogens.</title>
        <authorList>
            <person name="Haridas S."/>
            <person name="Albert R."/>
            <person name="Binder M."/>
            <person name="Bloem J."/>
            <person name="Labutti K."/>
            <person name="Salamov A."/>
            <person name="Andreopoulos B."/>
            <person name="Baker S."/>
            <person name="Barry K."/>
            <person name="Bills G."/>
            <person name="Bluhm B."/>
            <person name="Cannon C."/>
            <person name="Castanera R."/>
            <person name="Culley D."/>
            <person name="Daum C."/>
            <person name="Ezra D."/>
            <person name="Gonzalez J."/>
            <person name="Henrissat B."/>
            <person name="Kuo A."/>
            <person name="Liang C."/>
            <person name="Lipzen A."/>
            <person name="Lutzoni F."/>
            <person name="Magnuson J."/>
            <person name="Mondo S."/>
            <person name="Nolan M."/>
            <person name="Ohm R."/>
            <person name="Pangilinan J."/>
            <person name="Park H.-J."/>
            <person name="Ramirez L."/>
            <person name="Alfaro M."/>
            <person name="Sun H."/>
            <person name="Tritt A."/>
            <person name="Yoshinaga Y."/>
            <person name="Zwiers L.-H."/>
            <person name="Turgeon B."/>
            <person name="Goodwin S."/>
            <person name="Spatafora J."/>
            <person name="Crous P."/>
            <person name="Grigoriev I."/>
        </authorList>
    </citation>
    <scope>NUCLEOTIDE SEQUENCE</scope>
    <source>
        <strain evidence="4">CBS 262.69</strain>
    </source>
</reference>
<keyword evidence="3" id="KW-1133">Transmembrane helix</keyword>
<name>A0A6G1I0N9_9PEZI</name>
<dbReference type="GO" id="GO:0015087">
    <property type="term" value="F:cobalt ion transmembrane transporter activity"/>
    <property type="evidence" value="ECO:0007669"/>
    <property type="project" value="TreeGrafter"/>
</dbReference>
<dbReference type="OrthoDB" id="5430812at2759"/>
<accession>A0A6G1I0N9</accession>
<evidence type="ECO:0000256" key="1">
    <source>
        <dbReference type="ARBA" id="ARBA00004651"/>
    </source>
</evidence>